<sequence length="256" mass="28771">MCARFSLYQRLPHVSFRLCIATSLAQPAALAHNSSHRVSSICIPCYLPFFADSMQFLHLTKRLHVSPPGLCATSPVANPAYQLVTRPSRFAKFVILTPHMTIRIIHSMKDLETQFIQLNVDDYWSKIAEGLDVLQIELEIVVALDEEENKMKIDVISDRPKKPQIESAEDQPLVLVKTPTLPCTFGKPYKGVEVKEQSQIFYTADTLVLDDPDATHSFMLEVLNELPNLKEGVHASLLEYVDAPIVVDISKRDGIT</sequence>
<dbReference type="AlphaFoldDB" id="A0AAP0F6R5"/>
<comment type="caution">
    <text evidence="1">The sequence shown here is derived from an EMBL/GenBank/DDBJ whole genome shotgun (WGS) entry which is preliminary data.</text>
</comment>
<name>A0AAP0F6R5_9MAGN</name>
<reference evidence="1 2" key="1">
    <citation type="submission" date="2024-01" db="EMBL/GenBank/DDBJ databases">
        <title>Genome assemblies of Stephania.</title>
        <authorList>
            <person name="Yang L."/>
        </authorList>
    </citation>
    <scope>NUCLEOTIDE SEQUENCE [LARGE SCALE GENOMIC DNA]</scope>
    <source>
        <strain evidence="1">JXDWG</strain>
        <tissue evidence="1">Leaf</tissue>
    </source>
</reference>
<evidence type="ECO:0000313" key="2">
    <source>
        <dbReference type="Proteomes" id="UP001419268"/>
    </source>
</evidence>
<protein>
    <submittedName>
        <fullName evidence="1">Uncharacterized protein</fullName>
    </submittedName>
</protein>
<proteinExistence type="predicted"/>
<gene>
    <name evidence="1" type="ORF">Scep_021776</name>
</gene>
<keyword evidence="2" id="KW-1185">Reference proteome</keyword>
<organism evidence="1 2">
    <name type="scientific">Stephania cephalantha</name>
    <dbReference type="NCBI Taxonomy" id="152367"/>
    <lineage>
        <taxon>Eukaryota</taxon>
        <taxon>Viridiplantae</taxon>
        <taxon>Streptophyta</taxon>
        <taxon>Embryophyta</taxon>
        <taxon>Tracheophyta</taxon>
        <taxon>Spermatophyta</taxon>
        <taxon>Magnoliopsida</taxon>
        <taxon>Ranunculales</taxon>
        <taxon>Menispermaceae</taxon>
        <taxon>Menispermoideae</taxon>
        <taxon>Cissampelideae</taxon>
        <taxon>Stephania</taxon>
    </lineage>
</organism>
<evidence type="ECO:0000313" key="1">
    <source>
        <dbReference type="EMBL" id="KAK9104932.1"/>
    </source>
</evidence>
<dbReference type="Proteomes" id="UP001419268">
    <property type="component" value="Unassembled WGS sequence"/>
</dbReference>
<dbReference type="EMBL" id="JBBNAG010000009">
    <property type="protein sequence ID" value="KAK9104932.1"/>
    <property type="molecule type" value="Genomic_DNA"/>
</dbReference>
<accession>A0AAP0F6R5</accession>